<dbReference type="InterPro" id="IPR001678">
    <property type="entry name" value="MeTrfase_RsmB-F_NOP2_dom"/>
</dbReference>
<keyword evidence="9 13" id="KW-0694">RNA-binding</keyword>
<dbReference type="GO" id="GO:0003723">
    <property type="term" value="F:RNA binding"/>
    <property type="evidence" value="ECO:0007669"/>
    <property type="project" value="UniProtKB-UniRule"/>
</dbReference>
<feature type="active site" description="Nucleophile" evidence="13">
    <location>
        <position position="379"/>
    </location>
</feature>
<dbReference type="NCBIfam" id="TIGR00563">
    <property type="entry name" value="rsmB"/>
    <property type="match status" value="1"/>
</dbReference>
<evidence type="ECO:0000256" key="3">
    <source>
        <dbReference type="ARBA" id="ARBA00012140"/>
    </source>
</evidence>
<dbReference type="GO" id="GO:0008649">
    <property type="term" value="F:rRNA methyltransferase activity"/>
    <property type="evidence" value="ECO:0007669"/>
    <property type="project" value="InterPro"/>
</dbReference>
<sequence>MAAISPARAVALDILRDIDERGAYANLVLSRLPETLEARNRALATELVAGTTRMRRLLDYVLDRFASRPVADLKPAIRNILRLGAYQLLFLTRIPARAALHESVELARKHGHEGVARLTNAVLRKVSAADLEALAWPEDPAERIAVRHSYPDWLIAAWAAEYGLAEAEQLAERQNQPLPLALRVNATKMQRDDLLRRLEDAGIRAEPSPVAAEGVRVYDAPPIARLPGYMEGWWYVQGEAAMLAAIALDPRPGETIADIGAAPGGKTTHLAERMANRGTVLAVEPHAGRLKLVEDNARRLGLTCIRTLQRSGEEPIELAADRALVDAPCSGLGTLYRKADLRWRMTAAEQAGLPALQARLLAAAASAVKPGGALLYATCTTLPSENRDVATAFLAQHPDFGFGVLRDALPEQWRAESAGGMMQLLPHRHGTEGFFLARFERRESG</sequence>
<dbReference type="PANTHER" id="PTHR22807">
    <property type="entry name" value="NOP2 YEAST -RELATED NOL1/NOP2/FMU SUN DOMAIN-CONTAINING"/>
    <property type="match status" value="1"/>
</dbReference>
<keyword evidence="5" id="KW-0698">rRNA processing</keyword>
<proteinExistence type="inferred from homology"/>
<dbReference type="GO" id="GO:0006355">
    <property type="term" value="P:regulation of DNA-templated transcription"/>
    <property type="evidence" value="ECO:0007669"/>
    <property type="project" value="InterPro"/>
</dbReference>
<evidence type="ECO:0000256" key="2">
    <source>
        <dbReference type="ARBA" id="ARBA00004496"/>
    </source>
</evidence>
<evidence type="ECO:0000259" key="14">
    <source>
        <dbReference type="PROSITE" id="PS51686"/>
    </source>
</evidence>
<keyword evidence="8 13" id="KW-0949">S-adenosyl-L-methionine</keyword>
<evidence type="ECO:0000256" key="7">
    <source>
        <dbReference type="ARBA" id="ARBA00022679"/>
    </source>
</evidence>
<evidence type="ECO:0000256" key="9">
    <source>
        <dbReference type="ARBA" id="ARBA00022884"/>
    </source>
</evidence>
<dbReference type="CDD" id="cd02440">
    <property type="entry name" value="AdoMet_MTases"/>
    <property type="match status" value="1"/>
</dbReference>
<reference evidence="15 16" key="1">
    <citation type="submission" date="2019-03" db="EMBL/GenBank/DDBJ databases">
        <title>Lake Tanganyika Metagenome-Assembled Genomes (MAGs).</title>
        <authorList>
            <person name="Tran P."/>
        </authorList>
    </citation>
    <scope>NUCLEOTIDE SEQUENCE [LARGE SCALE GENOMIC DNA]</scope>
    <source>
        <strain evidence="15">K_DeepCast_65m_m2_236</strain>
    </source>
</reference>
<evidence type="ECO:0000256" key="10">
    <source>
        <dbReference type="ARBA" id="ARBA00030399"/>
    </source>
</evidence>
<comment type="caution">
    <text evidence="13">Lacks conserved residue(s) required for the propagation of feature annotation.</text>
</comment>
<evidence type="ECO:0000313" key="16">
    <source>
        <dbReference type="Proteomes" id="UP000703893"/>
    </source>
</evidence>
<dbReference type="InterPro" id="IPR029063">
    <property type="entry name" value="SAM-dependent_MTases_sf"/>
</dbReference>
<evidence type="ECO:0000256" key="6">
    <source>
        <dbReference type="ARBA" id="ARBA00022603"/>
    </source>
</evidence>
<feature type="binding site" evidence="13">
    <location>
        <position position="326"/>
    </location>
    <ligand>
        <name>S-adenosyl-L-methionine</name>
        <dbReference type="ChEBI" id="CHEBI:59789"/>
    </ligand>
</feature>
<dbReference type="InterPro" id="IPR004573">
    <property type="entry name" value="rRNA_ssu_MeTfrase_B"/>
</dbReference>
<dbReference type="Proteomes" id="UP000703893">
    <property type="component" value="Unassembled WGS sequence"/>
</dbReference>
<dbReference type="Pfam" id="PF01189">
    <property type="entry name" value="Methyltr_RsmB-F"/>
    <property type="match status" value="1"/>
</dbReference>
<dbReference type="AlphaFoldDB" id="A0A937X0K4"/>
<dbReference type="InterPro" id="IPR006027">
    <property type="entry name" value="NusB_RsmB_TIM44"/>
</dbReference>
<comment type="similarity">
    <text evidence="13">Belongs to the class I-like SAM-binding methyltransferase superfamily. RsmB/NOP family.</text>
</comment>
<dbReference type="InterPro" id="IPR023267">
    <property type="entry name" value="RCMT"/>
</dbReference>
<name>A0A937X0K4_9BACT</name>
<dbReference type="SUPFAM" id="SSF53335">
    <property type="entry name" value="S-adenosyl-L-methionine-dependent methyltransferases"/>
    <property type="match status" value="1"/>
</dbReference>
<comment type="catalytic activity">
    <reaction evidence="12">
        <text>cytidine(967) in 16S rRNA + S-adenosyl-L-methionine = 5-methylcytidine(967) in 16S rRNA + S-adenosyl-L-homocysteine + H(+)</text>
        <dbReference type="Rhea" id="RHEA:42748"/>
        <dbReference type="Rhea" id="RHEA-COMP:10219"/>
        <dbReference type="Rhea" id="RHEA-COMP:10220"/>
        <dbReference type="ChEBI" id="CHEBI:15378"/>
        <dbReference type="ChEBI" id="CHEBI:57856"/>
        <dbReference type="ChEBI" id="CHEBI:59789"/>
        <dbReference type="ChEBI" id="CHEBI:74483"/>
        <dbReference type="ChEBI" id="CHEBI:82748"/>
        <dbReference type="EC" id="2.1.1.176"/>
    </reaction>
</comment>
<evidence type="ECO:0000256" key="4">
    <source>
        <dbReference type="ARBA" id="ARBA00022490"/>
    </source>
</evidence>
<keyword evidence="7 13" id="KW-0808">Transferase</keyword>
<feature type="domain" description="SAM-dependent MTase RsmB/NOP-type" evidence="14">
    <location>
        <begin position="170"/>
        <end position="442"/>
    </location>
</feature>
<evidence type="ECO:0000256" key="13">
    <source>
        <dbReference type="PROSITE-ProRule" id="PRU01023"/>
    </source>
</evidence>
<dbReference type="Pfam" id="PF22458">
    <property type="entry name" value="RsmF-B_ferredox"/>
    <property type="match status" value="1"/>
</dbReference>
<dbReference type="Gene3D" id="1.10.940.10">
    <property type="entry name" value="NusB-like"/>
    <property type="match status" value="1"/>
</dbReference>
<keyword evidence="6 13" id="KW-0489">Methyltransferase</keyword>
<dbReference type="GO" id="GO:0005737">
    <property type="term" value="C:cytoplasm"/>
    <property type="evidence" value="ECO:0007669"/>
    <property type="project" value="UniProtKB-SubCell"/>
</dbReference>
<dbReference type="SUPFAM" id="SSF48013">
    <property type="entry name" value="NusB-like"/>
    <property type="match status" value="1"/>
</dbReference>
<gene>
    <name evidence="15" type="primary">rsmB</name>
    <name evidence="15" type="ORF">FJZ00_01140</name>
</gene>
<feature type="binding site" evidence="13">
    <location>
        <position position="284"/>
    </location>
    <ligand>
        <name>S-adenosyl-L-methionine</name>
        <dbReference type="ChEBI" id="CHEBI:59789"/>
    </ligand>
</feature>
<protein>
    <recommendedName>
        <fullName evidence="3">16S rRNA (cytosine(967)-C(5))-methyltransferase</fullName>
        <ecNumber evidence="3">2.1.1.176</ecNumber>
    </recommendedName>
    <alternativeName>
        <fullName evidence="10">16S rRNA m5C967 methyltransferase</fullName>
    </alternativeName>
    <alternativeName>
        <fullName evidence="11">rRNA (cytosine-C(5)-)-methyltransferase RsmB</fullName>
    </alternativeName>
</protein>
<dbReference type="PRINTS" id="PR02008">
    <property type="entry name" value="RCMTFAMILY"/>
</dbReference>
<evidence type="ECO:0000256" key="5">
    <source>
        <dbReference type="ARBA" id="ARBA00022552"/>
    </source>
</evidence>
<comment type="subcellular location">
    <subcellularLocation>
        <location evidence="2">Cytoplasm</location>
    </subcellularLocation>
</comment>
<dbReference type="InterPro" id="IPR035926">
    <property type="entry name" value="NusB-like_sf"/>
</dbReference>
<dbReference type="PROSITE" id="PS51686">
    <property type="entry name" value="SAM_MT_RSMB_NOP"/>
    <property type="match status" value="1"/>
</dbReference>
<comment type="caution">
    <text evidence="15">The sequence shown here is derived from an EMBL/GenBank/DDBJ whole genome shotgun (WGS) entry which is preliminary data.</text>
</comment>
<evidence type="ECO:0000256" key="8">
    <source>
        <dbReference type="ARBA" id="ARBA00022691"/>
    </source>
</evidence>
<dbReference type="Pfam" id="PF01029">
    <property type="entry name" value="NusB"/>
    <property type="match status" value="1"/>
</dbReference>
<organism evidence="15 16">
    <name type="scientific">Candidatus Tanganyikabacteria bacterium</name>
    <dbReference type="NCBI Taxonomy" id="2961651"/>
    <lineage>
        <taxon>Bacteria</taxon>
        <taxon>Bacillati</taxon>
        <taxon>Candidatus Sericytochromatia</taxon>
        <taxon>Candidatus Tanganyikabacteria</taxon>
    </lineage>
</organism>
<dbReference type="EMBL" id="VGJX01000036">
    <property type="protein sequence ID" value="MBM3273728.1"/>
    <property type="molecule type" value="Genomic_DNA"/>
</dbReference>
<comment type="function">
    <text evidence="1">Specifically methylates the cytosine at position 967 (m5C967) of 16S rRNA.</text>
</comment>
<dbReference type="EC" id="2.1.1.176" evidence="3"/>
<evidence type="ECO:0000256" key="11">
    <source>
        <dbReference type="ARBA" id="ARBA00031088"/>
    </source>
</evidence>
<dbReference type="NCBIfam" id="NF011494">
    <property type="entry name" value="PRK14902.1"/>
    <property type="match status" value="1"/>
</dbReference>
<keyword evidence="4" id="KW-0963">Cytoplasm</keyword>
<dbReference type="Gene3D" id="3.30.70.1170">
    <property type="entry name" value="Sun protein, domain 3"/>
    <property type="match status" value="1"/>
</dbReference>
<dbReference type="Gene3D" id="3.40.50.150">
    <property type="entry name" value="Vaccinia Virus protein VP39"/>
    <property type="match status" value="1"/>
</dbReference>
<dbReference type="PANTHER" id="PTHR22807:SF53">
    <property type="entry name" value="RIBOSOMAL RNA SMALL SUBUNIT METHYLTRANSFERASE B-RELATED"/>
    <property type="match status" value="1"/>
</dbReference>
<accession>A0A937X0K4</accession>
<evidence type="ECO:0000313" key="15">
    <source>
        <dbReference type="EMBL" id="MBM3273728.1"/>
    </source>
</evidence>
<evidence type="ECO:0000256" key="12">
    <source>
        <dbReference type="ARBA" id="ARBA00047283"/>
    </source>
</evidence>
<dbReference type="InterPro" id="IPR054728">
    <property type="entry name" value="RsmB-like_ferredoxin"/>
</dbReference>
<dbReference type="InterPro" id="IPR049560">
    <property type="entry name" value="MeTrfase_RsmB-F_NOP2_cat"/>
</dbReference>
<evidence type="ECO:0000256" key="1">
    <source>
        <dbReference type="ARBA" id="ARBA00002724"/>
    </source>
</evidence>